<dbReference type="PANTHER" id="PTHR14241">
    <property type="entry name" value="INTERFERON-INDUCED PROTEIN 44"/>
    <property type="match status" value="1"/>
</dbReference>
<dbReference type="AlphaFoldDB" id="A0A6P6B1K9"/>
<proteinExistence type="predicted"/>
<dbReference type="OrthoDB" id="740966at2759"/>
<evidence type="ECO:0000256" key="1">
    <source>
        <dbReference type="SAM" id="Phobius"/>
    </source>
</evidence>
<dbReference type="Gene3D" id="3.40.50.300">
    <property type="entry name" value="P-loop containing nucleotide triphosphate hydrolases"/>
    <property type="match status" value="1"/>
</dbReference>
<dbReference type="GeneID" id="111314093"/>
<dbReference type="KEGG" id="dzi:111314093"/>
<evidence type="ECO:0000313" key="2">
    <source>
        <dbReference type="Proteomes" id="UP000515121"/>
    </source>
</evidence>
<dbReference type="SUPFAM" id="SSF52540">
    <property type="entry name" value="P-loop containing nucleoside triphosphate hydrolases"/>
    <property type="match status" value="1"/>
</dbReference>
<gene>
    <name evidence="3" type="primary">LOC111314093</name>
</gene>
<keyword evidence="2" id="KW-1185">Reference proteome</keyword>
<dbReference type="RefSeq" id="XP_022770856.1">
    <property type="nucleotide sequence ID" value="XM_022915121.1"/>
</dbReference>
<keyword evidence="1" id="KW-0472">Membrane</keyword>
<dbReference type="InterPro" id="IPR027417">
    <property type="entry name" value="P-loop_NTPase"/>
</dbReference>
<name>A0A6P6B1K9_DURZI</name>
<accession>A0A6P6B1K9</accession>
<keyword evidence="1" id="KW-1133">Transmembrane helix</keyword>
<dbReference type="Proteomes" id="UP000515121">
    <property type="component" value="Unplaced"/>
</dbReference>
<feature type="transmembrane region" description="Helical" evidence="1">
    <location>
        <begin position="347"/>
        <end position="371"/>
    </location>
</feature>
<evidence type="ECO:0000313" key="3">
    <source>
        <dbReference type="RefSeq" id="XP_022770856.1"/>
    </source>
</evidence>
<protein>
    <submittedName>
        <fullName evidence="3">Uncharacterized protein LOC111314093</fullName>
    </submittedName>
</protein>
<keyword evidence="1" id="KW-0812">Transmembrane</keyword>
<dbReference type="CDD" id="cd00882">
    <property type="entry name" value="Ras_like_GTPase"/>
    <property type="match status" value="1"/>
</dbReference>
<reference evidence="3" key="1">
    <citation type="submission" date="2025-08" db="UniProtKB">
        <authorList>
            <consortium name="RefSeq"/>
        </authorList>
    </citation>
    <scope>IDENTIFICATION</scope>
    <source>
        <tissue evidence="3">Fruit stalk</tissue>
    </source>
</reference>
<dbReference type="PANTHER" id="PTHR14241:SF24">
    <property type="entry name" value="G DOMAIN-CONTAINING PROTEIN"/>
    <property type="match status" value="1"/>
</dbReference>
<organism evidence="2 3">
    <name type="scientific">Durio zibethinus</name>
    <name type="common">Durian</name>
    <dbReference type="NCBI Taxonomy" id="66656"/>
    <lineage>
        <taxon>Eukaryota</taxon>
        <taxon>Viridiplantae</taxon>
        <taxon>Streptophyta</taxon>
        <taxon>Embryophyta</taxon>
        <taxon>Tracheophyta</taxon>
        <taxon>Spermatophyta</taxon>
        <taxon>Magnoliopsida</taxon>
        <taxon>eudicotyledons</taxon>
        <taxon>Gunneridae</taxon>
        <taxon>Pentapetalae</taxon>
        <taxon>rosids</taxon>
        <taxon>malvids</taxon>
        <taxon>Malvales</taxon>
        <taxon>Malvaceae</taxon>
        <taxon>Helicteroideae</taxon>
        <taxon>Durio</taxon>
    </lineage>
</organism>
<sequence length="381" mass="43307">MKSQVSCVDEDDCESCRLAYCWWRTAAKFDECAKLKQDFPDVSILTPRLRLLRELERLALIAPDGLNELRRKLLGYRSGDFWVPTGGIKKEDMDIPPVNTILLVGFSGSGKSSLINLMYSILGRSGLIPFAQTSSGSCSNYTTMYMEEHNVLRSMQSGFCVYDSRGFDYGRPREALEELSRWISEGIHHNELCLRYSDCTIMTDDVENVVMRSSSKFVQRRVNCVMVVANMADIYKALKAGDFKPLEATRQLFCSPTLRKSNENPFLILTHGDLLSTEERIDGRLKICECLDISGTNGVYDIVCLTEYGFLVEESDPVSAYALTEAVYRALLISDRGHFPKKKFQDWALLILLWLLRFIGLCFAFLADVFSKLGQKQKLRM</sequence>